<dbReference type="InterPro" id="IPR013216">
    <property type="entry name" value="Methyltransf_11"/>
</dbReference>
<accession>A0A0M0JF53</accession>
<dbReference type="EMBL" id="JWZX01003032">
    <property type="protein sequence ID" value="KOO24977.1"/>
    <property type="molecule type" value="Genomic_DNA"/>
</dbReference>
<proteinExistence type="predicted"/>
<dbReference type="Pfam" id="PF08241">
    <property type="entry name" value="Methyltransf_11"/>
    <property type="match status" value="1"/>
</dbReference>
<evidence type="ECO:0000313" key="3">
    <source>
        <dbReference type="Proteomes" id="UP000037460"/>
    </source>
</evidence>
<keyword evidence="3" id="KW-1185">Reference proteome</keyword>
<name>A0A0M0JF53_9EUKA</name>
<reference evidence="3" key="1">
    <citation type="journal article" date="2015" name="PLoS Genet.">
        <title>Genome Sequence and Transcriptome Analyses of Chrysochromulina tobin: Metabolic Tools for Enhanced Algal Fitness in the Prominent Order Prymnesiales (Haptophyceae).</title>
        <authorList>
            <person name="Hovde B.T."/>
            <person name="Deodato C.R."/>
            <person name="Hunsperger H.M."/>
            <person name="Ryken S.A."/>
            <person name="Yost W."/>
            <person name="Jha R.K."/>
            <person name="Patterson J."/>
            <person name="Monnat R.J. Jr."/>
            <person name="Barlow S.B."/>
            <person name="Starkenburg S.R."/>
            <person name="Cattolico R.A."/>
        </authorList>
    </citation>
    <scope>NUCLEOTIDE SEQUENCE</scope>
    <source>
        <strain evidence="3">CCMP291</strain>
    </source>
</reference>
<protein>
    <recommendedName>
        <fullName evidence="1">Methyltransferase type 11 domain-containing protein</fullName>
    </recommendedName>
</protein>
<sequence length="293" mass="32749">MGSFLSKLAQTDPAVFGSVDEVITITSGDYKGQQVPVRRFVEADVGMKFPIVDLSDKLYNANGPWPEEYPFPPAAFRRQDETDDEDFYSMPRLGYHIDEGAVRSLTNYYKNNVANGSSILDICSSWVSHYPTDFPKTMSRISGTGMNALELGANKQLSDFTPKNLNVDPKLPYEDESFDVVTCVVSVDYLIHPLDVFREVNRVLKPGGQFILSQSNRCFPSKAIAMWLQQSDLQHCLVIAAYFHYSGGWAAPARIYNASPQGPRTDNPLFVVEATKGKSSEPPKIDASRWLKK</sequence>
<comment type="caution">
    <text evidence="2">The sequence shown here is derived from an EMBL/GenBank/DDBJ whole genome shotgun (WGS) entry which is preliminary data.</text>
</comment>
<evidence type="ECO:0000259" key="1">
    <source>
        <dbReference type="Pfam" id="PF08241"/>
    </source>
</evidence>
<organism evidence="2 3">
    <name type="scientific">Chrysochromulina tobinii</name>
    <dbReference type="NCBI Taxonomy" id="1460289"/>
    <lineage>
        <taxon>Eukaryota</taxon>
        <taxon>Haptista</taxon>
        <taxon>Haptophyta</taxon>
        <taxon>Prymnesiophyceae</taxon>
        <taxon>Prymnesiales</taxon>
        <taxon>Chrysochromulinaceae</taxon>
        <taxon>Chrysochromulina</taxon>
    </lineage>
</organism>
<feature type="domain" description="Methyltransferase type 11" evidence="1">
    <location>
        <begin position="170"/>
        <end position="212"/>
    </location>
</feature>
<dbReference type="Proteomes" id="UP000037460">
    <property type="component" value="Unassembled WGS sequence"/>
</dbReference>
<gene>
    <name evidence="2" type="ORF">Ctob_006109</name>
</gene>
<dbReference type="GO" id="GO:0008757">
    <property type="term" value="F:S-adenosylmethionine-dependent methyltransferase activity"/>
    <property type="evidence" value="ECO:0007669"/>
    <property type="project" value="InterPro"/>
</dbReference>
<dbReference type="SUPFAM" id="SSF53335">
    <property type="entry name" value="S-adenosyl-L-methionine-dependent methyltransferases"/>
    <property type="match status" value="1"/>
</dbReference>
<dbReference type="PANTHER" id="PTHR43036:SF2">
    <property type="entry name" value="OS04G0481300 PROTEIN"/>
    <property type="match status" value="1"/>
</dbReference>
<evidence type="ECO:0000313" key="2">
    <source>
        <dbReference type="EMBL" id="KOO24977.1"/>
    </source>
</evidence>
<dbReference type="AlphaFoldDB" id="A0A0M0JF53"/>
<dbReference type="PANTHER" id="PTHR43036">
    <property type="entry name" value="OSJNBB0011N17.9 PROTEIN"/>
    <property type="match status" value="1"/>
</dbReference>
<dbReference type="CDD" id="cd02440">
    <property type="entry name" value="AdoMet_MTases"/>
    <property type="match status" value="1"/>
</dbReference>
<dbReference type="OrthoDB" id="2013972at2759"/>
<dbReference type="Gene3D" id="3.40.50.150">
    <property type="entry name" value="Vaccinia Virus protein VP39"/>
    <property type="match status" value="1"/>
</dbReference>
<dbReference type="InterPro" id="IPR029063">
    <property type="entry name" value="SAM-dependent_MTases_sf"/>
</dbReference>